<feature type="region of interest" description="Disordered" evidence="9">
    <location>
        <begin position="428"/>
        <end position="473"/>
    </location>
</feature>
<feature type="domain" description="PIK helical" evidence="11">
    <location>
        <begin position="968"/>
        <end position="1149"/>
    </location>
</feature>
<keyword evidence="3" id="KW-0808">Transferase</keyword>
<evidence type="ECO:0000259" key="12">
    <source>
        <dbReference type="PROSITE" id="PS51547"/>
    </source>
</evidence>
<dbReference type="Gene3D" id="2.60.40.150">
    <property type="entry name" value="C2 domain"/>
    <property type="match status" value="1"/>
</dbReference>
<evidence type="ECO:0000256" key="4">
    <source>
        <dbReference type="ARBA" id="ARBA00022741"/>
    </source>
</evidence>
<feature type="domain" description="C2 PI3K-type" evidence="12">
    <location>
        <begin position="719"/>
        <end position="869"/>
    </location>
</feature>
<keyword evidence="6" id="KW-0067">ATP-binding</keyword>
<dbReference type="GO" id="GO:0003972">
    <property type="term" value="F:RNA ligase (ATP) activity"/>
    <property type="evidence" value="ECO:0007669"/>
    <property type="project" value="InterPro"/>
</dbReference>
<dbReference type="Gene3D" id="3.30.1010.10">
    <property type="entry name" value="Phosphatidylinositol 3-kinase Catalytic Subunit, Chain A, domain 4"/>
    <property type="match status" value="1"/>
</dbReference>
<keyword evidence="14" id="KW-1185">Reference proteome</keyword>
<dbReference type="FunFam" id="1.10.1070.11:FF:000002">
    <property type="entry name" value="Phosphatidylinositol 3-kinase catalytic subunit type 3"/>
    <property type="match status" value="1"/>
</dbReference>
<dbReference type="InterPro" id="IPR015966">
    <property type="entry name" value="tRNA_lig_kin_fungi"/>
</dbReference>
<evidence type="ECO:0000256" key="2">
    <source>
        <dbReference type="ARBA" id="ARBA00012073"/>
    </source>
</evidence>
<evidence type="ECO:0000256" key="3">
    <source>
        <dbReference type="ARBA" id="ARBA00022679"/>
    </source>
</evidence>
<dbReference type="InterPro" id="IPR011009">
    <property type="entry name" value="Kinase-like_dom_sf"/>
</dbReference>
<keyword evidence="4" id="KW-0547">Nucleotide-binding</keyword>
<dbReference type="InterPro" id="IPR002420">
    <property type="entry name" value="PI3K-type_C2_dom"/>
</dbReference>
<dbReference type="InterPro" id="IPR036940">
    <property type="entry name" value="PI3/4_kinase_cat_sf"/>
</dbReference>
<dbReference type="InterPro" id="IPR018936">
    <property type="entry name" value="PI3/4_kinase_CS"/>
</dbReference>
<comment type="caution">
    <text evidence="13">The sequence shown here is derived from an EMBL/GenBank/DDBJ whole genome shotgun (WGS) entry which is preliminary data.</text>
</comment>
<dbReference type="Gene3D" id="1.10.1070.11">
    <property type="entry name" value="Phosphatidylinositol 3-/4-kinase, catalytic domain"/>
    <property type="match status" value="1"/>
</dbReference>
<comment type="catalytic activity">
    <reaction evidence="7">
        <text>a 1,2-diacyl-sn-glycero-3-phospho-(1D-myo-inositol) + ATP = a 1,2-diacyl-sn-glycero-3-phospho-(1D-myo-inositol-3-phosphate) + ADP + H(+)</text>
        <dbReference type="Rhea" id="RHEA:12709"/>
        <dbReference type="ChEBI" id="CHEBI:15378"/>
        <dbReference type="ChEBI" id="CHEBI:30616"/>
        <dbReference type="ChEBI" id="CHEBI:57880"/>
        <dbReference type="ChEBI" id="CHEBI:58088"/>
        <dbReference type="ChEBI" id="CHEBI:456216"/>
        <dbReference type="EC" id="2.7.1.137"/>
    </reaction>
    <physiologicalReaction direction="left-to-right" evidence="7">
        <dbReference type="Rhea" id="RHEA:12710"/>
    </physiologicalReaction>
</comment>
<dbReference type="SMART" id="SM00145">
    <property type="entry name" value="PI3Ka"/>
    <property type="match status" value="1"/>
</dbReference>
<dbReference type="InterPro" id="IPR019039">
    <property type="entry name" value="T4-Rnl1-like_N"/>
</dbReference>
<evidence type="ECO:0000259" key="11">
    <source>
        <dbReference type="PROSITE" id="PS51545"/>
    </source>
</evidence>
<evidence type="ECO:0000256" key="5">
    <source>
        <dbReference type="ARBA" id="ARBA00022777"/>
    </source>
</evidence>
<dbReference type="InterPro" id="IPR015433">
    <property type="entry name" value="PI3/4_kinase"/>
</dbReference>
<dbReference type="EC" id="2.7.1.137" evidence="2"/>
<dbReference type="PROSITE" id="PS00915">
    <property type="entry name" value="PI3_4_KINASE_1"/>
    <property type="match status" value="1"/>
</dbReference>
<dbReference type="InterPro" id="IPR001263">
    <property type="entry name" value="PI3K_accessory_dom"/>
</dbReference>
<dbReference type="SMART" id="SM00146">
    <property type="entry name" value="PI3Kc"/>
    <property type="match status" value="1"/>
</dbReference>
<dbReference type="CDD" id="cd00870">
    <property type="entry name" value="PI3Ka_III"/>
    <property type="match status" value="1"/>
</dbReference>
<dbReference type="PROSITE" id="PS50290">
    <property type="entry name" value="PI3_4_KINASE_3"/>
    <property type="match status" value="1"/>
</dbReference>
<feature type="domain" description="PI3K/PI4K catalytic" evidence="10">
    <location>
        <begin position="1226"/>
        <end position="1492"/>
    </location>
</feature>
<dbReference type="GO" id="GO:0006897">
    <property type="term" value="P:endocytosis"/>
    <property type="evidence" value="ECO:0007669"/>
    <property type="project" value="TreeGrafter"/>
</dbReference>
<accession>A0A507FD39</accession>
<dbReference type="EMBL" id="QEAP01000147">
    <property type="protein sequence ID" value="TPX74052.1"/>
    <property type="molecule type" value="Genomic_DNA"/>
</dbReference>
<dbReference type="GO" id="GO:0006388">
    <property type="term" value="P:tRNA splicing, via endonucleolytic cleavage and ligation"/>
    <property type="evidence" value="ECO:0007669"/>
    <property type="project" value="InterPro"/>
</dbReference>
<dbReference type="GO" id="GO:0005524">
    <property type="term" value="F:ATP binding"/>
    <property type="evidence" value="ECO:0007669"/>
    <property type="project" value="UniProtKB-KW"/>
</dbReference>
<dbReference type="Pfam" id="PF00454">
    <property type="entry name" value="PI3_PI4_kinase"/>
    <property type="match status" value="1"/>
</dbReference>
<dbReference type="SUPFAM" id="SSF49562">
    <property type="entry name" value="C2 domain (Calcium/lipid-binding domain, CaLB)"/>
    <property type="match status" value="1"/>
</dbReference>
<dbReference type="Pfam" id="PF09511">
    <property type="entry name" value="RNA_lig_T4_1"/>
    <property type="match status" value="1"/>
</dbReference>
<dbReference type="InterPro" id="IPR035892">
    <property type="entry name" value="C2_domain_sf"/>
</dbReference>
<reference evidence="13 14" key="1">
    <citation type="journal article" date="2019" name="Sci. Rep.">
        <title>Comparative genomics of chytrid fungi reveal insights into the obligate biotrophic and pathogenic lifestyle of Synchytrium endobioticum.</title>
        <authorList>
            <person name="van de Vossenberg B.T.L.H."/>
            <person name="Warris S."/>
            <person name="Nguyen H.D.T."/>
            <person name="van Gent-Pelzer M.P.E."/>
            <person name="Joly D.L."/>
            <person name="van de Geest H.C."/>
            <person name="Bonants P.J.M."/>
            <person name="Smith D.S."/>
            <person name="Levesque C.A."/>
            <person name="van der Lee T.A.J."/>
        </authorList>
    </citation>
    <scope>NUCLEOTIDE SEQUENCE [LARGE SCALE GENOMIC DNA]</scope>
    <source>
        <strain evidence="13 14">CBS 675.73</strain>
    </source>
</reference>
<dbReference type="Gene3D" id="1.25.40.70">
    <property type="entry name" value="Phosphatidylinositol 3-kinase, accessory domain (PIK)"/>
    <property type="match status" value="1"/>
</dbReference>
<dbReference type="FunFam" id="1.25.40.70:FF:000009">
    <property type="entry name" value="Phosphatidylinositol 3-kinase VPS34"/>
    <property type="match status" value="1"/>
</dbReference>
<evidence type="ECO:0000256" key="7">
    <source>
        <dbReference type="ARBA" id="ARBA00023985"/>
    </source>
</evidence>
<dbReference type="OrthoDB" id="67688at2759"/>
<feature type="region of interest" description="Disordered" evidence="9">
    <location>
        <begin position="946"/>
        <end position="972"/>
    </location>
</feature>
<organism evidence="13 14">
    <name type="scientific">Chytriomyces confervae</name>
    <dbReference type="NCBI Taxonomy" id="246404"/>
    <lineage>
        <taxon>Eukaryota</taxon>
        <taxon>Fungi</taxon>
        <taxon>Fungi incertae sedis</taxon>
        <taxon>Chytridiomycota</taxon>
        <taxon>Chytridiomycota incertae sedis</taxon>
        <taxon>Chytridiomycetes</taxon>
        <taxon>Chytridiales</taxon>
        <taxon>Chytriomycetaceae</taxon>
        <taxon>Chytriomyces</taxon>
    </lineage>
</organism>
<dbReference type="PANTHER" id="PTHR10048:SF7">
    <property type="entry name" value="PHOSPHATIDYLINOSITOL 3-KINASE CATALYTIC SUBUNIT TYPE 3"/>
    <property type="match status" value="1"/>
</dbReference>
<dbReference type="CDD" id="cd08397">
    <property type="entry name" value="C2_PI3K_class_III"/>
    <property type="match status" value="1"/>
</dbReference>
<dbReference type="Pfam" id="PF08303">
    <property type="entry name" value="tRNA_lig_kinase"/>
    <property type="match status" value="1"/>
</dbReference>
<dbReference type="InterPro" id="IPR000403">
    <property type="entry name" value="PI3/4_kinase_cat_dom"/>
</dbReference>
<dbReference type="InterPro" id="IPR057756">
    <property type="entry name" value="PI3-kinase_type3/VPS34_cat"/>
</dbReference>
<dbReference type="Proteomes" id="UP000320333">
    <property type="component" value="Unassembled WGS sequence"/>
</dbReference>
<dbReference type="Pfam" id="PF00613">
    <property type="entry name" value="PI3Ka"/>
    <property type="match status" value="1"/>
</dbReference>
<dbReference type="GO" id="GO:0034272">
    <property type="term" value="C:phosphatidylinositol 3-kinase complex, class III, type II"/>
    <property type="evidence" value="ECO:0007669"/>
    <property type="project" value="TreeGrafter"/>
</dbReference>
<dbReference type="CDD" id="cd00896">
    <property type="entry name" value="PI3Kc_III"/>
    <property type="match status" value="1"/>
</dbReference>
<dbReference type="STRING" id="246404.A0A507FD39"/>
<gene>
    <name evidence="13" type="ORF">CcCBS67573_g04672</name>
</gene>
<dbReference type="InterPro" id="IPR042236">
    <property type="entry name" value="PI3K_accessory_sf"/>
</dbReference>
<dbReference type="GO" id="GO:0016303">
    <property type="term" value="F:1-phosphatidylinositol-3-kinase activity"/>
    <property type="evidence" value="ECO:0007669"/>
    <property type="project" value="UniProtKB-EC"/>
</dbReference>
<dbReference type="GO" id="GO:0034271">
    <property type="term" value="C:phosphatidylinositol 3-kinase complex, class III, type I"/>
    <property type="evidence" value="ECO:0007669"/>
    <property type="project" value="TreeGrafter"/>
</dbReference>
<protein>
    <recommendedName>
        <fullName evidence="2">phosphatidylinositol 3-kinase</fullName>
        <ecNumber evidence="2">2.7.1.137</ecNumber>
    </recommendedName>
    <alternativeName>
        <fullName evidence="8">Vacuolar protein sorting-associated protein 34</fullName>
    </alternativeName>
</protein>
<evidence type="ECO:0000256" key="8">
    <source>
        <dbReference type="ARBA" id="ARBA00077947"/>
    </source>
</evidence>
<evidence type="ECO:0000313" key="13">
    <source>
        <dbReference type="EMBL" id="TPX74052.1"/>
    </source>
</evidence>
<name>A0A507FD39_9FUNG</name>
<dbReference type="GO" id="GO:0005768">
    <property type="term" value="C:endosome"/>
    <property type="evidence" value="ECO:0007669"/>
    <property type="project" value="TreeGrafter"/>
</dbReference>
<dbReference type="PANTHER" id="PTHR10048">
    <property type="entry name" value="PHOSPHATIDYLINOSITOL KINASE"/>
    <property type="match status" value="1"/>
</dbReference>
<evidence type="ECO:0000256" key="6">
    <source>
        <dbReference type="ARBA" id="ARBA00022840"/>
    </source>
</evidence>
<feature type="compositionally biased region" description="Basic and acidic residues" evidence="9">
    <location>
        <begin position="454"/>
        <end position="467"/>
    </location>
</feature>
<evidence type="ECO:0000256" key="9">
    <source>
        <dbReference type="SAM" id="MobiDB-lite"/>
    </source>
</evidence>
<dbReference type="PROSITE" id="PS51547">
    <property type="entry name" value="C2_PI3K"/>
    <property type="match status" value="1"/>
</dbReference>
<dbReference type="SUPFAM" id="SSF48371">
    <property type="entry name" value="ARM repeat"/>
    <property type="match status" value="1"/>
</dbReference>
<sequence length="1508" mass="170283">MHSSPTPTSPSSHTRNVINEMRALGILTRSLKSKERFNAVKFTTYSLSIPSYNTDASCSSFLVDSFNCPERMYKDKTLPCMARGLFTISHPEEEAMKRPILVRGYDKFFNLDEVESTTQEYLRTKTVGPYEVTVKENGCIIYITGYKKSLIVTSKHALHAPLEATGKFANEGEDKITHAQKGEEWAKTHLKAKGKTEEEFATFLEDHNATAVFELADDEFEEHILEYPEGRRGLYLHGINENEIFLNTWSSIRVRQVADQFGFLSVESEVLDSFEAEVMALADNCRATGSFNNRPVEGFVVRCMSSDTSLTAMFKIKYDEPYLMFREWREITTRLIKDHPFTPKYRISERYAYWCERKLISHPDMFSGFLQHRGIIAARNLFLLEEGVEESWSSLLHEAESRIPAASPHESNEEVEVQDDGAWETVASRHPNKKAGLKKDGPNTAQGSSSRGGSGDDGKSGGGRENDSVVYPEVLGPADPSIAGSEKILILPMAIVGLGKTTLGRALKGLYHESLHTIQSDNHKNKPSFLAGFMEAFETYDVVYVDRNNHMEMHREEIGRRFREVYPGGRILGVEWLVKGEGAAMRHGEIVALSTQRIEKRGEDHQKLTPLKAPQYAKIVNGFYREFTRVSCKPGSVDSRVLNALVRISVESSLSDRVRAVARGLSWDVDETVRGENSASGNQLVDYSFAITSDVNHSMGLRIATIAGVKARARAKIPTQHALSDPVALYNAINSRPALEPFIVCQLYASNRPLSPPMRTPHRSFSPSANEWTWNEWITFPVKYRDLPHDACLAFTVWDVSGPQKAMVLGGATFTLFGENSTVKKGKHKLKLWLSVEADGSVDTITPGEFEAVKEVDRLEKLVRDYELGDIPRIDWMDRLTFREIESVFNDQSASMNEMYLYIELPKFDFPLIYHEKEYSLPPSIIPLIPNTAHIFRKVYDPEASRGDNPVENKHRKLGRSHRNGPLDRDLKPNAKIRDEMNKILQYPPTEQLSSEASDLLWKFRFFLTRDKKALTKFLKCVVWDDAVESRQAVELLHGWVDIDVEDALELLGAGFENRGVRGYAVGQLRKADDEELQLYLLQLVQALKFENIANTNGITESPLAQFLIQRAVANRILGNYLYWYLMVECEDKVCGRIYEKMVDSFIHTMAESADDGPQRRNILKRQVELVATLAKISKQIRTSSDSRPKKIELLRATIADPKNGLSSFPPIPLPLDAHVIVTGIIPEKCNIFKSALLPLRLVFQCADGRSEYPVIFKTGDDMRQDQLVVQVFTLMDRLLRKENLDLRLTTYKVLATGSDQGMVQFIPSTPLATILSEYGNSLTAYLKQHNLNETGNIPPAVMDTYIRSCAGYCVMTYLLGIGDRHLDNLLLTTGGNLFHIDFGYILGRDPKPFPPPMKLSKEMVDVMGGGTSQSYQNFKTYCFVAFNSLRKSANLILNLFALMVNANVPDIRVEPDKVVLKVQEKFKLELNDEEAIQFFQALINESVGAVFPQVMERIHGLAMMLRS</sequence>
<dbReference type="Pfam" id="PF00792">
    <property type="entry name" value="PI3K_C2"/>
    <property type="match status" value="1"/>
</dbReference>
<comment type="similarity">
    <text evidence="1">Belongs to the PI3/PI4-kinase family. Type III PI4K subfamily.</text>
</comment>
<evidence type="ECO:0000259" key="10">
    <source>
        <dbReference type="PROSITE" id="PS50290"/>
    </source>
</evidence>
<dbReference type="FunFam" id="3.30.1010.10:FF:000002">
    <property type="entry name" value="Phosphatidylinositol 3-kinase catalytic subunit type 3"/>
    <property type="match status" value="1"/>
</dbReference>
<keyword evidence="5" id="KW-0418">Kinase</keyword>
<dbReference type="GO" id="GO:0048015">
    <property type="term" value="P:phosphatidylinositol-mediated signaling"/>
    <property type="evidence" value="ECO:0007669"/>
    <property type="project" value="TreeGrafter"/>
</dbReference>
<dbReference type="PROSITE" id="PS51545">
    <property type="entry name" value="PIK_HELICAL"/>
    <property type="match status" value="1"/>
</dbReference>
<dbReference type="SUPFAM" id="SSF56112">
    <property type="entry name" value="Protein kinase-like (PK-like)"/>
    <property type="match status" value="1"/>
</dbReference>
<evidence type="ECO:0000256" key="1">
    <source>
        <dbReference type="ARBA" id="ARBA00006209"/>
    </source>
</evidence>
<dbReference type="PROSITE" id="PS00916">
    <property type="entry name" value="PI3_4_KINASE_2"/>
    <property type="match status" value="1"/>
</dbReference>
<dbReference type="InterPro" id="IPR016024">
    <property type="entry name" value="ARM-type_fold"/>
</dbReference>
<dbReference type="GO" id="GO:0000407">
    <property type="term" value="C:phagophore assembly site"/>
    <property type="evidence" value="ECO:0007669"/>
    <property type="project" value="TreeGrafter"/>
</dbReference>
<dbReference type="GO" id="GO:0005777">
    <property type="term" value="C:peroxisome"/>
    <property type="evidence" value="ECO:0007669"/>
    <property type="project" value="TreeGrafter"/>
</dbReference>
<dbReference type="GO" id="GO:0000045">
    <property type="term" value="P:autophagosome assembly"/>
    <property type="evidence" value="ECO:0007669"/>
    <property type="project" value="TreeGrafter"/>
</dbReference>
<proteinExistence type="inferred from homology"/>
<dbReference type="SMART" id="SM00142">
    <property type="entry name" value="PI3K_C2"/>
    <property type="match status" value="1"/>
</dbReference>
<feature type="compositionally biased region" description="Basic residues" evidence="9">
    <location>
        <begin position="954"/>
        <end position="963"/>
    </location>
</feature>
<evidence type="ECO:0000313" key="14">
    <source>
        <dbReference type="Proteomes" id="UP000320333"/>
    </source>
</evidence>